<dbReference type="EMBL" id="LGTZ01001247">
    <property type="protein sequence ID" value="OJD21883.1"/>
    <property type="molecule type" value="Genomic_DNA"/>
</dbReference>
<comment type="caution">
    <text evidence="2">The sequence shown here is derived from an EMBL/GenBank/DDBJ whole genome shotgun (WGS) entry which is preliminary data.</text>
</comment>
<evidence type="ECO:0000313" key="3">
    <source>
        <dbReference type="Proteomes" id="UP000242791"/>
    </source>
</evidence>
<proteinExistence type="predicted"/>
<name>A0A1J9QNU7_9EURO</name>
<evidence type="ECO:0000313" key="2">
    <source>
        <dbReference type="EMBL" id="OJD21883.1"/>
    </source>
</evidence>
<sequence>MNLLFAVEGQPEAKDEGEELAPFIVALHILRELRCKNVDYVNASGSGSGSGKQIAINILSWRLLMMSNKYTVYMTEAGPVVGGGSAIPSSTAPAVLNTPIHPNPPENALPH</sequence>
<gene>
    <name evidence="2" type="ORF">ACJ73_06775</name>
</gene>
<reference evidence="2 3" key="1">
    <citation type="submission" date="2015-08" db="EMBL/GenBank/DDBJ databases">
        <title>Emmonsia species relationships and genome sequence.</title>
        <authorList>
            <person name="Cuomo C.A."/>
            <person name="Schwartz I.S."/>
            <person name="Kenyon C."/>
            <person name="De Hoog G.S."/>
            <person name="Govender N.P."/>
            <person name="Botha A."/>
            <person name="Moreno L."/>
            <person name="De Vries M."/>
            <person name="Munoz J.F."/>
            <person name="Stielow J.B."/>
        </authorList>
    </citation>
    <scope>NUCLEOTIDE SEQUENCE [LARGE SCALE GENOMIC DNA]</scope>
    <source>
        <strain evidence="2 3">EI222</strain>
    </source>
</reference>
<feature type="compositionally biased region" description="Pro residues" evidence="1">
    <location>
        <begin position="101"/>
        <end position="111"/>
    </location>
</feature>
<dbReference type="VEuPathDB" id="FungiDB:ACJ73_06775"/>
<keyword evidence="3" id="KW-1185">Reference proteome</keyword>
<feature type="region of interest" description="Disordered" evidence="1">
    <location>
        <begin position="92"/>
        <end position="111"/>
    </location>
</feature>
<evidence type="ECO:0000256" key="1">
    <source>
        <dbReference type="SAM" id="MobiDB-lite"/>
    </source>
</evidence>
<organism evidence="2 3">
    <name type="scientific">Blastomyces percursus</name>
    <dbReference type="NCBI Taxonomy" id="1658174"/>
    <lineage>
        <taxon>Eukaryota</taxon>
        <taxon>Fungi</taxon>
        <taxon>Dikarya</taxon>
        <taxon>Ascomycota</taxon>
        <taxon>Pezizomycotina</taxon>
        <taxon>Eurotiomycetes</taxon>
        <taxon>Eurotiomycetidae</taxon>
        <taxon>Onygenales</taxon>
        <taxon>Ajellomycetaceae</taxon>
        <taxon>Blastomyces</taxon>
    </lineage>
</organism>
<dbReference type="Proteomes" id="UP000242791">
    <property type="component" value="Unassembled WGS sequence"/>
</dbReference>
<dbReference type="AlphaFoldDB" id="A0A1J9QNU7"/>
<protein>
    <submittedName>
        <fullName evidence="2">Uncharacterized protein</fullName>
    </submittedName>
</protein>
<accession>A0A1J9QNU7</accession>